<dbReference type="InterPro" id="IPR008969">
    <property type="entry name" value="CarboxyPept-like_regulatory"/>
</dbReference>
<dbReference type="Proteomes" id="UP000003692">
    <property type="component" value="Unassembled WGS sequence"/>
</dbReference>
<evidence type="ECO:0000313" key="3">
    <source>
        <dbReference type="EMBL" id="EFE23105.1"/>
    </source>
</evidence>
<gene>
    <name evidence="3" type="ORF">EDWATA_01906</name>
</gene>
<dbReference type="AlphaFoldDB" id="D4F578"/>
<dbReference type="Pfam" id="PF08400">
    <property type="entry name" value="phage_tail_N"/>
    <property type="match status" value="1"/>
</dbReference>
<sequence length="205" mass="21428">MRPPLVAFFIYGVNMSRITGILKDGMGKPIVNCKIMLKALRTSTTVIAHTVASQNPNEAGLYDMTVEPGQYRVMFCVDGYPPEYVGDIQVYKDSLDGTLNYFLGLPQDDDLRPDAIKHFEAMVAKVAAQASEVEKNKNSAADSAKAAHVSQQAAHNSESSASGSAAAASASQKAAAASERAALSSASAAKASQQAASNAENAAAN</sequence>
<dbReference type="SUPFAM" id="SSF49464">
    <property type="entry name" value="Carboxypeptidase regulatory domain-like"/>
    <property type="match status" value="1"/>
</dbReference>
<organism evidence="3 4">
    <name type="scientific">Edwardsiella tarda ATCC 23685</name>
    <dbReference type="NCBI Taxonomy" id="500638"/>
    <lineage>
        <taxon>Bacteria</taxon>
        <taxon>Pseudomonadati</taxon>
        <taxon>Pseudomonadota</taxon>
        <taxon>Gammaproteobacteria</taxon>
        <taxon>Enterobacterales</taxon>
        <taxon>Hafniaceae</taxon>
        <taxon>Edwardsiella</taxon>
    </lineage>
</organism>
<feature type="domain" description="Lambda-like tail fibre protein N-terminal" evidence="2">
    <location>
        <begin position="17"/>
        <end position="146"/>
    </location>
</feature>
<feature type="non-terminal residue" evidence="3">
    <location>
        <position position="205"/>
    </location>
</feature>
<evidence type="ECO:0000259" key="2">
    <source>
        <dbReference type="Pfam" id="PF08400"/>
    </source>
</evidence>
<feature type="region of interest" description="Disordered" evidence="1">
    <location>
        <begin position="134"/>
        <end position="205"/>
    </location>
</feature>
<name>D4F578_EDWTA</name>
<feature type="compositionally biased region" description="Low complexity" evidence="1">
    <location>
        <begin position="138"/>
        <end position="205"/>
    </location>
</feature>
<dbReference type="HOGENOM" id="CLU_014979_0_1_6"/>
<accession>D4F578</accession>
<dbReference type="Gene3D" id="2.60.40.1120">
    <property type="entry name" value="Carboxypeptidase-like, regulatory domain"/>
    <property type="match status" value="1"/>
</dbReference>
<comment type="caution">
    <text evidence="3">The sequence shown here is derived from an EMBL/GenBank/DDBJ whole genome shotgun (WGS) entry which is preliminary data.</text>
</comment>
<evidence type="ECO:0000256" key="1">
    <source>
        <dbReference type="SAM" id="MobiDB-lite"/>
    </source>
</evidence>
<proteinExistence type="predicted"/>
<reference evidence="3 4" key="1">
    <citation type="submission" date="2010-02" db="EMBL/GenBank/DDBJ databases">
        <authorList>
            <person name="Weinstock G."/>
            <person name="Sodergren E."/>
            <person name="Clifton S."/>
            <person name="Fulton L."/>
            <person name="Fulton B."/>
            <person name="Courtney L."/>
            <person name="Fronick C."/>
            <person name="Harrison M."/>
            <person name="Strong C."/>
            <person name="Farmer C."/>
            <person name="Delahaunty K."/>
            <person name="Markovic C."/>
            <person name="Hall O."/>
            <person name="Minx P."/>
            <person name="Tomlinson C."/>
            <person name="Mitreva M."/>
            <person name="Nelson J."/>
            <person name="Hou S."/>
            <person name="Wollam A."/>
            <person name="Pepin K.H."/>
            <person name="Johnson M."/>
            <person name="Bhonagiri V."/>
            <person name="Zhang X."/>
            <person name="Suruliraj S."/>
            <person name="Warren W."/>
            <person name="Chinwalla A."/>
            <person name="Mardis E.R."/>
            <person name="Wilson R.K."/>
        </authorList>
    </citation>
    <scope>NUCLEOTIDE SEQUENCE [LARGE SCALE GENOMIC DNA]</scope>
    <source>
        <strain evidence="3 4">ATCC 23685</strain>
    </source>
</reference>
<dbReference type="EMBL" id="ADGK01000127">
    <property type="protein sequence ID" value="EFE23105.1"/>
    <property type="molecule type" value="Genomic_DNA"/>
</dbReference>
<dbReference type="InterPro" id="IPR013609">
    <property type="entry name" value="Stf-like_N"/>
</dbReference>
<evidence type="ECO:0000313" key="4">
    <source>
        <dbReference type="Proteomes" id="UP000003692"/>
    </source>
</evidence>
<protein>
    <submittedName>
        <fullName evidence="3">Prophage tail fiber domain protein</fullName>
    </submittedName>
</protein>